<accession>A0A0E3PNQ3</accession>
<dbReference type="InterPro" id="IPR029044">
    <property type="entry name" value="Nucleotide-diphossugar_trans"/>
</dbReference>
<dbReference type="STRING" id="1434118.MSSAC_2014"/>
<dbReference type="SUPFAM" id="SSF53448">
    <property type="entry name" value="Nucleotide-diphospho-sugar transferases"/>
    <property type="match status" value="1"/>
</dbReference>
<sequence>MKAKIISIIPARGGSKGIPQKNIRLLAGRPLIAYTIDCALNSKYINRVVVSTDDEGIATISEKYGVEVVKRPESLAQDNSPTIDAVLHVLEFLEIQNEKHIIIVLLQPTSPLRNSQDIDNAIELFFKNTCDSVISVCESEHPPFWTYKIDDQYLKPILGDNYSKMRRQDLPKSYILNGAIYISTVEIIQECGSFNSHKISPYIMPSIRSVDIDDELDFIVAEYIFKMSKNLL</sequence>
<dbReference type="HOGENOM" id="CLU_042930_1_1_2"/>
<dbReference type="EC" id="2.7.7.43" evidence="1"/>
<evidence type="ECO:0000313" key="1">
    <source>
        <dbReference type="EMBL" id="AKB36604.1"/>
    </source>
</evidence>
<dbReference type="CDD" id="cd02513">
    <property type="entry name" value="CMP-NeuAc_Synthase"/>
    <property type="match status" value="1"/>
</dbReference>
<protein>
    <submittedName>
        <fullName evidence="1">Legionaminic acid cytidylyltransferase</fullName>
        <ecNumber evidence="1">2.7.7.43</ecNumber>
    </submittedName>
</protein>
<dbReference type="AlphaFoldDB" id="A0A0E3PNQ3"/>
<dbReference type="PANTHER" id="PTHR21485">
    <property type="entry name" value="HAD SUPERFAMILY MEMBERS CMAS AND KDSC"/>
    <property type="match status" value="1"/>
</dbReference>
<gene>
    <name evidence="1" type="ORF">MSSAC_2014</name>
</gene>
<dbReference type="InterPro" id="IPR050793">
    <property type="entry name" value="CMP-NeuNAc_synthase"/>
</dbReference>
<name>A0A0E3PNQ3_9EURY</name>
<keyword evidence="1" id="KW-0808">Transferase</keyword>
<dbReference type="EMBL" id="CP009508">
    <property type="protein sequence ID" value="AKB36604.1"/>
    <property type="molecule type" value="Genomic_DNA"/>
</dbReference>
<dbReference type="Proteomes" id="UP000033123">
    <property type="component" value="Chromosome"/>
</dbReference>
<reference evidence="1 2" key="1">
    <citation type="submission" date="2014-07" db="EMBL/GenBank/DDBJ databases">
        <title>Methanogenic archaea and the global carbon cycle.</title>
        <authorList>
            <person name="Henriksen J.R."/>
            <person name="Luke J."/>
            <person name="Reinhart S."/>
            <person name="Benedict M.N."/>
            <person name="Youngblut N.D."/>
            <person name="Metcalf M.E."/>
            <person name="Whitaker R.J."/>
            <person name="Metcalf W.W."/>
        </authorList>
    </citation>
    <scope>NUCLEOTIDE SEQUENCE [LARGE SCALE GENOMIC DNA]</scope>
    <source>
        <strain evidence="1 2">C2J</strain>
    </source>
</reference>
<dbReference type="Pfam" id="PF02348">
    <property type="entry name" value="CTP_transf_3"/>
    <property type="match status" value="1"/>
</dbReference>
<dbReference type="KEGG" id="msj:MSSAC_2014"/>
<evidence type="ECO:0000313" key="2">
    <source>
        <dbReference type="Proteomes" id="UP000033123"/>
    </source>
</evidence>
<dbReference type="RefSeq" id="WP_048182329.1">
    <property type="nucleotide sequence ID" value="NZ_CP009508.1"/>
</dbReference>
<proteinExistence type="predicted"/>
<dbReference type="PATRIC" id="fig|1434118.4.peg.2574"/>
<dbReference type="Gene3D" id="3.90.550.10">
    <property type="entry name" value="Spore Coat Polysaccharide Biosynthesis Protein SpsA, Chain A"/>
    <property type="match status" value="1"/>
</dbReference>
<dbReference type="GeneID" id="24871618"/>
<organism evidence="1 2">
    <name type="scientific">Methanosarcina siciliae C2J</name>
    <dbReference type="NCBI Taxonomy" id="1434118"/>
    <lineage>
        <taxon>Archaea</taxon>
        <taxon>Methanobacteriati</taxon>
        <taxon>Methanobacteriota</taxon>
        <taxon>Stenosarchaea group</taxon>
        <taxon>Methanomicrobia</taxon>
        <taxon>Methanosarcinales</taxon>
        <taxon>Methanosarcinaceae</taxon>
        <taxon>Methanosarcina</taxon>
    </lineage>
</organism>
<dbReference type="GO" id="GO:0008781">
    <property type="term" value="F:N-acylneuraminate cytidylyltransferase activity"/>
    <property type="evidence" value="ECO:0007669"/>
    <property type="project" value="UniProtKB-EC"/>
</dbReference>
<keyword evidence="1" id="KW-0548">Nucleotidyltransferase</keyword>
<dbReference type="PANTHER" id="PTHR21485:SF6">
    <property type="entry name" value="N-ACYLNEURAMINATE CYTIDYLYLTRANSFERASE-RELATED"/>
    <property type="match status" value="1"/>
</dbReference>
<dbReference type="InterPro" id="IPR003329">
    <property type="entry name" value="Cytidylyl_trans"/>
</dbReference>